<evidence type="ECO:0000313" key="1">
    <source>
        <dbReference type="EMBL" id="KKQ49347.1"/>
    </source>
</evidence>
<protein>
    <submittedName>
        <fullName evidence="1">Uncharacterized protein</fullName>
    </submittedName>
</protein>
<dbReference type="AlphaFoldDB" id="A0A0G0I464"/>
<gene>
    <name evidence="1" type="ORF">US68_C0016G0007</name>
</gene>
<name>A0A0G0I464_9BACT</name>
<proteinExistence type="predicted"/>
<dbReference type="Proteomes" id="UP000034231">
    <property type="component" value="Unassembled WGS sequence"/>
</dbReference>
<evidence type="ECO:0000313" key="2">
    <source>
        <dbReference type="Proteomes" id="UP000034231"/>
    </source>
</evidence>
<accession>A0A0G0I464</accession>
<dbReference type="EMBL" id="LBTX01000016">
    <property type="protein sequence ID" value="KKQ49347.1"/>
    <property type="molecule type" value="Genomic_DNA"/>
</dbReference>
<organism evidence="1 2">
    <name type="scientific">Candidatus Shapirobacteria bacterium GW2011_GWE1_38_10</name>
    <dbReference type="NCBI Taxonomy" id="1618488"/>
    <lineage>
        <taxon>Bacteria</taxon>
        <taxon>Candidatus Shapironibacteriota</taxon>
    </lineage>
</organism>
<reference evidence="1 2" key="1">
    <citation type="journal article" date="2015" name="Nature">
        <title>rRNA introns, odd ribosomes, and small enigmatic genomes across a large radiation of phyla.</title>
        <authorList>
            <person name="Brown C.T."/>
            <person name="Hug L.A."/>
            <person name="Thomas B.C."/>
            <person name="Sharon I."/>
            <person name="Castelle C.J."/>
            <person name="Singh A."/>
            <person name="Wilkins M.J."/>
            <person name="Williams K.H."/>
            <person name="Banfield J.F."/>
        </authorList>
    </citation>
    <scope>NUCLEOTIDE SEQUENCE [LARGE SCALE GENOMIC DNA]</scope>
</reference>
<sequence>MMAYLFLLRRGEYVDVVLRVSQSDLINTNTGGVSATLPAWYLENFKEDDVKLNKSSILIVKVFEYQNNSNEKIVYLTLRMQAKFDKNSQTYSYEGIPLLVGSYQNFRYEGVMLRGIIQKVGGLDQKREEKTLMVEGKMEVEEYLANKLVKGLSISDSNDRVIAKIEAVETFPAGGDKKVIKLKLKIVVEKFDDIFLYGGEETIKIGEELNLDFWNFNARVLVTGFEEVVDNKE</sequence>
<comment type="caution">
    <text evidence="1">The sequence shown here is derived from an EMBL/GenBank/DDBJ whole genome shotgun (WGS) entry which is preliminary data.</text>
</comment>